<sequence>MRRLFVFFTHLFVLCPLFLFTFCFFAFCHIVYLGPEQAGTGRSMATHLIPTAAGAGLALRLLDCSACALMNSLSGWKVTLEGRRDIANFSLDIITGGMMIGGAAETLVPFRLLETLHQTFDAPYSGGTSHKAAWDAVPRYDQFVVLIAPCDVPQLIQKFPLYKKVCLCVPSGPLCSRMLFEKYLEEFYAEEFNPALSALADMGGYKCTAWLRSSLTCRYEGLYVPGVRVAEAAARLLSCDILGEGGGCSCERVVFEEGIFGLTPRWLETVMKTAASCGVPMRCVMLALCRGESGNVGENYVLSKAMEVGIDTIAVTAVPTPLFPGTEGLLGIDDVRTFVSGWNDAGNAAASLEELELVDDCVEYCALVRKQWQSLMPTI</sequence>
<keyword evidence="2" id="KW-1185">Reference proteome</keyword>
<reference evidence="1 2" key="1">
    <citation type="journal article" date="2005" name="Science">
        <title>Comparative genomics of trypanosomatid parasitic protozoa.</title>
        <authorList>
            <person name="El-Sayed N.M."/>
            <person name="Myler P.J."/>
            <person name="Blandin G."/>
            <person name="Berriman M."/>
            <person name="Crabtree J."/>
            <person name="Aggarwal G."/>
            <person name="Caler E."/>
            <person name="Renauld H."/>
            <person name="Worthey E.A."/>
            <person name="Hertz-Fowler C."/>
            <person name="Ghedin E."/>
            <person name="Peacock C."/>
            <person name="Bartholomeu D.C."/>
            <person name="Haas B.J."/>
            <person name="Tran A.N."/>
            <person name="Wortman J.R."/>
            <person name="Alsmark U.C."/>
            <person name="Angiuoli S."/>
            <person name="Anupama A."/>
            <person name="Badger J."/>
            <person name="Bringaud F."/>
            <person name="Cadag E."/>
            <person name="Carlton J.M."/>
            <person name="Cerqueira G.C."/>
            <person name="Creasy T."/>
            <person name="Delcher A.L."/>
            <person name="Djikeng A."/>
            <person name="Embley T.M."/>
            <person name="Hauser C."/>
            <person name="Ivens A.C."/>
            <person name="Kummerfeld S.K."/>
            <person name="Pereira-Leal J.B."/>
            <person name="Nilsson D."/>
            <person name="Peterson J."/>
            <person name="Salzberg S.L."/>
            <person name="Shallom J."/>
            <person name="Silva J.C."/>
            <person name="Sundaram J."/>
            <person name="Westenberger S."/>
            <person name="White O."/>
            <person name="Melville S.E."/>
            <person name="Donelson J.E."/>
            <person name="Andersson B."/>
            <person name="Stuart K.D."/>
            <person name="Hall N."/>
        </authorList>
    </citation>
    <scope>NUCLEOTIDE SEQUENCE [LARGE SCALE GENOMIC DNA]</scope>
    <source>
        <strain evidence="1 2">927/4 GUTat10.1</strain>
    </source>
</reference>
<dbReference type="EMBL" id="CH464491">
    <property type="protein sequence ID" value="EAN79713.1"/>
    <property type="molecule type" value="Genomic_DNA"/>
</dbReference>
<dbReference type="OrthoDB" id="275516at2759"/>
<gene>
    <name evidence="1" type="ORF">Tb11.02.5370</name>
</gene>
<name>Q384R8_TRYB2</name>
<proteinExistence type="predicted"/>
<organism evidence="1 2">
    <name type="scientific">Trypanosoma brucei brucei (strain 927/4 GUTat10.1)</name>
    <dbReference type="NCBI Taxonomy" id="185431"/>
    <lineage>
        <taxon>Eukaryota</taxon>
        <taxon>Discoba</taxon>
        <taxon>Euglenozoa</taxon>
        <taxon>Kinetoplastea</taxon>
        <taxon>Metakinetoplastina</taxon>
        <taxon>Trypanosomatida</taxon>
        <taxon>Trypanosomatidae</taxon>
        <taxon>Trypanosoma</taxon>
    </lineage>
</organism>
<accession>Q384R8</accession>
<dbReference type="RefSeq" id="XP_828825.1">
    <property type="nucleotide sequence ID" value="XM_823732.1"/>
</dbReference>
<dbReference type="PaxDb" id="5691-EAN79713"/>
<dbReference type="VEuPathDB" id="TriTrypDB:Tb11.02.5370b"/>
<dbReference type="InParanoid" id="Q384R8"/>
<dbReference type="VEuPathDB" id="TriTrypDB:Tb11.02.5370"/>
<dbReference type="KEGG" id="tbr:Tb11.02.5370"/>
<dbReference type="Proteomes" id="UP000008524">
    <property type="component" value="Chromosome 11"/>
</dbReference>
<dbReference type="AlphaFoldDB" id="Q384R8"/>
<protein>
    <submittedName>
        <fullName evidence="1">Uncharacterized protein</fullName>
    </submittedName>
</protein>
<dbReference type="GeneID" id="3665872"/>
<dbReference type="eggNOG" id="ENOG502S34K">
    <property type="taxonomic scope" value="Eukaryota"/>
</dbReference>
<evidence type="ECO:0000313" key="1">
    <source>
        <dbReference type="EMBL" id="EAN79713.1"/>
    </source>
</evidence>
<reference evidence="1 2" key="2">
    <citation type="journal article" date="2005" name="Science">
        <title>The genome of the African trypanosome Trypanosoma brucei.</title>
        <authorList>
            <person name="Berriman M."/>
            <person name="Ghedin E."/>
            <person name="Hertz-Fowler C."/>
            <person name="Blandin G."/>
            <person name="Renauld H."/>
            <person name="Bartholomeu D.C."/>
            <person name="Lennard N.J."/>
            <person name="Caler E."/>
            <person name="Hamlin N.E."/>
            <person name="Haas B."/>
            <person name="Bohme U."/>
            <person name="Hannick L."/>
            <person name="Aslett M.A."/>
            <person name="Shallom J."/>
            <person name="Marcello L."/>
            <person name="Hou L."/>
            <person name="Wickstead B."/>
            <person name="Alsmark U.C."/>
            <person name="Arrowsmith C."/>
            <person name="Atkin R.J."/>
            <person name="Barron A.J."/>
            <person name="Bringaud F."/>
            <person name="Brooks K."/>
            <person name="Carrington M."/>
            <person name="Cherevach I."/>
            <person name="Chillingworth T.J."/>
            <person name="Churcher C."/>
            <person name="Clark L.N."/>
            <person name="Corton C.H."/>
            <person name="Cronin A."/>
            <person name="Davies R.M."/>
            <person name="Doggett J."/>
            <person name="Djikeng A."/>
            <person name="Feldblyum T."/>
            <person name="Field M.C."/>
            <person name="Fraser A."/>
            <person name="Goodhead I."/>
            <person name="Hance Z."/>
            <person name="Harper D."/>
            <person name="Harris B.R."/>
            <person name="Hauser H."/>
            <person name="Hostetler J."/>
            <person name="Ivens A."/>
            <person name="Jagels K."/>
            <person name="Johnson D."/>
            <person name="Johnson J."/>
            <person name="Jones K."/>
            <person name="Kerhornou A.X."/>
            <person name="Koo H."/>
            <person name="Larke N."/>
            <person name="Landfear S."/>
            <person name="Larkin C."/>
            <person name="Leech V."/>
            <person name="Line A."/>
            <person name="Lord A."/>
            <person name="Macleod A."/>
            <person name="Mooney P.J."/>
            <person name="Moule S."/>
            <person name="Martin D.M."/>
            <person name="Morgan G.W."/>
            <person name="Mungall K."/>
            <person name="Norbertczak H."/>
            <person name="Ormond D."/>
            <person name="Pai G."/>
            <person name="Peacock C.S."/>
            <person name="Peterson J."/>
            <person name="Quail M.A."/>
            <person name="Rabbinowitsch E."/>
            <person name="Rajandream M.A."/>
            <person name="Reitter C."/>
            <person name="Salzberg S.L."/>
            <person name="Sanders M."/>
            <person name="Schobel S."/>
            <person name="Sharp S."/>
            <person name="Simmonds M."/>
            <person name="Simpson A.J."/>
            <person name="Tallon L."/>
            <person name="Turner C.M."/>
            <person name="Tait A."/>
            <person name="Tivey A.R."/>
            <person name="Van Aken S."/>
            <person name="Walker D."/>
            <person name="Wanless D."/>
            <person name="Wang S."/>
            <person name="White B."/>
            <person name="White O."/>
            <person name="Whitehead S."/>
            <person name="Woodward J."/>
            <person name="Wortman J."/>
            <person name="Adams M.D."/>
            <person name="Embley T.M."/>
            <person name="Gull K."/>
            <person name="Ullu E."/>
            <person name="Barry J.D."/>
            <person name="Fairlamb A.H."/>
            <person name="Opperdoes F."/>
            <person name="Barrell B.G."/>
            <person name="Donelson J.E."/>
            <person name="Hall N."/>
            <person name="Fraser C.M."/>
            <person name="Melville S.E."/>
            <person name="El-Sayed N.M."/>
        </authorList>
    </citation>
    <scope>NUCLEOTIDE SEQUENCE [LARGE SCALE GENOMIC DNA]</scope>
    <source>
        <strain evidence="1 2">927/4 GUTat10.1</strain>
    </source>
</reference>
<evidence type="ECO:0000313" key="2">
    <source>
        <dbReference type="Proteomes" id="UP000008524"/>
    </source>
</evidence>